<evidence type="ECO:0000313" key="1">
    <source>
        <dbReference type="EMBL" id="MBC8611469.1"/>
    </source>
</evidence>
<keyword evidence="2" id="KW-1185">Reference proteome</keyword>
<sequence>MVYEVEIKKGTHKEKKTPDPLAKWEATINSPYRSLPVPQRYLLQHHLSTAYGRGLAKSIMQYVYDYLRQDCDVYAWWERGRKTTIFCQDQERFFQLFIQPKKQEYVKMGPEAHS</sequence>
<reference evidence="1" key="1">
    <citation type="submission" date="2020-08" db="EMBL/GenBank/DDBJ databases">
        <title>Genome public.</title>
        <authorList>
            <person name="Liu C."/>
            <person name="Sun Q."/>
        </authorList>
    </citation>
    <scope>NUCLEOTIDE SEQUENCE</scope>
    <source>
        <strain evidence="1">NSJ-15</strain>
    </source>
</reference>
<proteinExistence type="predicted"/>
<protein>
    <submittedName>
        <fullName evidence="1">Uncharacterized protein</fullName>
    </submittedName>
</protein>
<organism evidence="1 2">
    <name type="scientific">Massiliimalia timonensis</name>
    <dbReference type="NCBI Taxonomy" id="1987501"/>
    <lineage>
        <taxon>Bacteria</taxon>
        <taxon>Bacillati</taxon>
        <taxon>Bacillota</taxon>
        <taxon>Clostridia</taxon>
        <taxon>Eubacteriales</taxon>
        <taxon>Oscillospiraceae</taxon>
        <taxon>Massiliimalia</taxon>
    </lineage>
</organism>
<evidence type="ECO:0000313" key="2">
    <source>
        <dbReference type="Proteomes" id="UP000632659"/>
    </source>
</evidence>
<dbReference type="Proteomes" id="UP000632659">
    <property type="component" value="Unassembled WGS sequence"/>
</dbReference>
<comment type="caution">
    <text evidence="1">The sequence shown here is derived from an EMBL/GenBank/DDBJ whole genome shotgun (WGS) entry which is preliminary data.</text>
</comment>
<dbReference type="RefSeq" id="WP_117755570.1">
    <property type="nucleotide sequence ID" value="NZ_JACRTL010000006.1"/>
</dbReference>
<dbReference type="EMBL" id="JACRTL010000006">
    <property type="protein sequence ID" value="MBC8611469.1"/>
    <property type="molecule type" value="Genomic_DNA"/>
</dbReference>
<dbReference type="AlphaFoldDB" id="A0A8J6TQS9"/>
<accession>A0A8J6TQS9</accession>
<name>A0A8J6TQS9_9FIRM</name>
<gene>
    <name evidence="1" type="ORF">H8702_10190</name>
</gene>